<keyword evidence="3" id="KW-1185">Reference proteome</keyword>
<dbReference type="InterPro" id="IPR025659">
    <property type="entry name" value="Tubby-like_C"/>
</dbReference>
<name>A0A1V9YA94_ACHHY</name>
<comment type="caution">
    <text evidence="2">The sequence shown here is derived from an EMBL/GenBank/DDBJ whole genome shotgun (WGS) entry which is preliminary data.</text>
</comment>
<organism evidence="2 3">
    <name type="scientific">Achlya hypogyna</name>
    <name type="common">Oomycete</name>
    <name type="synonym">Protoachlya hypogyna</name>
    <dbReference type="NCBI Taxonomy" id="1202772"/>
    <lineage>
        <taxon>Eukaryota</taxon>
        <taxon>Sar</taxon>
        <taxon>Stramenopiles</taxon>
        <taxon>Oomycota</taxon>
        <taxon>Saprolegniomycetes</taxon>
        <taxon>Saprolegniales</taxon>
        <taxon>Achlyaceae</taxon>
        <taxon>Achlya</taxon>
    </lineage>
</organism>
<comment type="similarity">
    <text evidence="1">Belongs to the LOR family.</text>
</comment>
<dbReference type="SUPFAM" id="SSF54518">
    <property type="entry name" value="Tubby C-terminal domain-like"/>
    <property type="match status" value="1"/>
</dbReference>
<dbReference type="InterPro" id="IPR007612">
    <property type="entry name" value="LOR"/>
</dbReference>
<dbReference type="Pfam" id="PF04525">
    <property type="entry name" value="LOR"/>
    <property type="match status" value="1"/>
</dbReference>
<dbReference type="EMBL" id="JNBR01002427">
    <property type="protein sequence ID" value="OQR82651.1"/>
    <property type="molecule type" value="Genomic_DNA"/>
</dbReference>
<dbReference type="AlphaFoldDB" id="A0A1V9YA94"/>
<proteinExistence type="inferred from homology"/>
<gene>
    <name evidence="2" type="ORF">ACHHYP_15675</name>
</gene>
<dbReference type="Gene3D" id="2.40.160.200">
    <property type="entry name" value="LURP1-related"/>
    <property type="match status" value="1"/>
</dbReference>
<dbReference type="PANTHER" id="PTHR31087:SF161">
    <property type="entry name" value="TUBBY C 2 FAMILY PROTEIN"/>
    <property type="match status" value="1"/>
</dbReference>
<dbReference type="PANTHER" id="PTHR31087">
    <property type="match status" value="1"/>
</dbReference>
<reference evidence="2 3" key="1">
    <citation type="journal article" date="2014" name="Genome Biol. Evol.">
        <title>The secreted proteins of Achlya hypogyna and Thraustotheca clavata identify the ancestral oomycete secretome and reveal gene acquisitions by horizontal gene transfer.</title>
        <authorList>
            <person name="Misner I."/>
            <person name="Blouin N."/>
            <person name="Leonard G."/>
            <person name="Richards T.A."/>
            <person name="Lane C.E."/>
        </authorList>
    </citation>
    <scope>NUCLEOTIDE SEQUENCE [LARGE SCALE GENOMIC DNA]</scope>
    <source>
        <strain evidence="2 3">ATCC 48635</strain>
    </source>
</reference>
<dbReference type="Proteomes" id="UP000243579">
    <property type="component" value="Unassembled WGS sequence"/>
</dbReference>
<dbReference type="STRING" id="1202772.A0A1V9YA94"/>
<evidence type="ECO:0000313" key="2">
    <source>
        <dbReference type="EMBL" id="OQR82651.1"/>
    </source>
</evidence>
<evidence type="ECO:0000313" key="3">
    <source>
        <dbReference type="Proteomes" id="UP000243579"/>
    </source>
</evidence>
<dbReference type="OrthoDB" id="75494at2759"/>
<accession>A0A1V9YA94</accession>
<protein>
    <submittedName>
        <fullName evidence="2">Uncharacterized protein</fullName>
    </submittedName>
</protein>
<dbReference type="InterPro" id="IPR038595">
    <property type="entry name" value="LOR_sf"/>
</dbReference>
<evidence type="ECO:0000256" key="1">
    <source>
        <dbReference type="ARBA" id="ARBA00005437"/>
    </source>
</evidence>
<sequence>MGACMSTEDFSAVVLVPPATPITAVDSKFVTLTPLSLNIRHNDWVNTGEYTIKDVITGVAYFTVEGFFFTAVDRKTLKDVSGGNIATVETPPFGFGRRDVYTTDAHGNSARLLYSFEVTNIFGSTDLSCQMKDQVTGQTHTFTCLGSVGSWNLVIFCDGKPVAKYRSDWELGGDRYLVDIAPGVDIAMIVLFCVGIQEASE</sequence>